<reference evidence="1 2" key="1">
    <citation type="submission" date="2024-05" db="EMBL/GenBank/DDBJ databases">
        <authorList>
            <person name="Wallberg A."/>
        </authorList>
    </citation>
    <scope>NUCLEOTIDE SEQUENCE [LARGE SCALE GENOMIC DNA]</scope>
</reference>
<accession>A0AAV2RK14</accession>
<proteinExistence type="predicted"/>
<keyword evidence="2" id="KW-1185">Reference proteome</keyword>
<protein>
    <submittedName>
        <fullName evidence="1">Uncharacterized protein</fullName>
    </submittedName>
</protein>
<comment type="caution">
    <text evidence="1">The sequence shown here is derived from an EMBL/GenBank/DDBJ whole genome shotgun (WGS) entry which is preliminary data.</text>
</comment>
<dbReference type="AlphaFoldDB" id="A0AAV2RK14"/>
<feature type="non-terminal residue" evidence="1">
    <location>
        <position position="1"/>
    </location>
</feature>
<feature type="non-terminal residue" evidence="1">
    <location>
        <position position="176"/>
    </location>
</feature>
<sequence length="176" mass="19711">CEPSNECTKLRGKCKKKCKTNEDAVDNGCRRCKCCVKKKCKARKRCIDADGSCIGEEMDCNNGIIIRDGCKRLGNVKQEMNQCHCCSPLECEPSNECTKLRGKCKKKCKTNEDAVDNGCRRCKCCVKKKCKARKRCIDADGSCIGEEMDCNNGIIIRDGCKRLGNVKQEMNQCHCC</sequence>
<evidence type="ECO:0000313" key="1">
    <source>
        <dbReference type="EMBL" id="CAL4125424.1"/>
    </source>
</evidence>
<name>A0AAV2RK14_MEGNR</name>
<gene>
    <name evidence="1" type="ORF">MNOR_LOCUS25125</name>
</gene>
<dbReference type="Proteomes" id="UP001497623">
    <property type="component" value="Unassembled WGS sequence"/>
</dbReference>
<evidence type="ECO:0000313" key="2">
    <source>
        <dbReference type="Proteomes" id="UP001497623"/>
    </source>
</evidence>
<dbReference type="EMBL" id="CAXKWB010023624">
    <property type="protein sequence ID" value="CAL4125424.1"/>
    <property type="molecule type" value="Genomic_DNA"/>
</dbReference>
<organism evidence="1 2">
    <name type="scientific">Meganyctiphanes norvegica</name>
    <name type="common">Northern krill</name>
    <name type="synonym">Thysanopoda norvegica</name>
    <dbReference type="NCBI Taxonomy" id="48144"/>
    <lineage>
        <taxon>Eukaryota</taxon>
        <taxon>Metazoa</taxon>
        <taxon>Ecdysozoa</taxon>
        <taxon>Arthropoda</taxon>
        <taxon>Crustacea</taxon>
        <taxon>Multicrustacea</taxon>
        <taxon>Malacostraca</taxon>
        <taxon>Eumalacostraca</taxon>
        <taxon>Eucarida</taxon>
        <taxon>Euphausiacea</taxon>
        <taxon>Euphausiidae</taxon>
        <taxon>Meganyctiphanes</taxon>
    </lineage>
</organism>